<organism evidence="5 6">
    <name type="scientific">Edaphochlamys debaryana</name>
    <dbReference type="NCBI Taxonomy" id="47281"/>
    <lineage>
        <taxon>Eukaryota</taxon>
        <taxon>Viridiplantae</taxon>
        <taxon>Chlorophyta</taxon>
        <taxon>core chlorophytes</taxon>
        <taxon>Chlorophyceae</taxon>
        <taxon>CS clade</taxon>
        <taxon>Chlamydomonadales</taxon>
        <taxon>Chlamydomonadales incertae sedis</taxon>
        <taxon>Edaphochlamys</taxon>
    </lineage>
</organism>
<evidence type="ECO:0000256" key="3">
    <source>
        <dbReference type="SAM" id="SignalP"/>
    </source>
</evidence>
<dbReference type="Proteomes" id="UP000612055">
    <property type="component" value="Unassembled WGS sequence"/>
</dbReference>
<dbReference type="OrthoDB" id="538768at2759"/>
<feature type="region of interest" description="Disordered" evidence="2">
    <location>
        <begin position="386"/>
        <end position="420"/>
    </location>
</feature>
<feature type="repeat" description="RCC1" evidence="1">
    <location>
        <begin position="572"/>
        <end position="654"/>
    </location>
</feature>
<feature type="compositionally biased region" description="Pro residues" evidence="2">
    <location>
        <begin position="386"/>
        <end position="417"/>
    </location>
</feature>
<keyword evidence="6" id="KW-1185">Reference proteome</keyword>
<dbReference type="GO" id="GO:0005737">
    <property type="term" value="C:cytoplasm"/>
    <property type="evidence" value="ECO:0007669"/>
    <property type="project" value="TreeGrafter"/>
</dbReference>
<comment type="caution">
    <text evidence="5">The sequence shown here is derived from an EMBL/GenBank/DDBJ whole genome shotgun (WGS) entry which is preliminary data.</text>
</comment>
<gene>
    <name evidence="5" type="ORF">HYH03_007354</name>
</gene>
<feature type="repeat" description="RCC1" evidence="1">
    <location>
        <begin position="509"/>
        <end position="570"/>
    </location>
</feature>
<evidence type="ECO:0000256" key="2">
    <source>
        <dbReference type="SAM" id="MobiDB-lite"/>
    </source>
</evidence>
<dbReference type="Pfam" id="PF13540">
    <property type="entry name" value="RCC1_2"/>
    <property type="match status" value="3"/>
</dbReference>
<feature type="domain" description="Peptidase M11 gametolysin" evidence="4">
    <location>
        <begin position="69"/>
        <end position="184"/>
    </location>
</feature>
<dbReference type="InterPro" id="IPR000408">
    <property type="entry name" value="Reg_chr_condens"/>
</dbReference>
<dbReference type="PANTHER" id="PTHR45982">
    <property type="entry name" value="REGULATOR OF CHROMOSOME CONDENSATION"/>
    <property type="match status" value="1"/>
</dbReference>
<dbReference type="InterPro" id="IPR009091">
    <property type="entry name" value="RCC1/BLIP-II"/>
</dbReference>
<dbReference type="PANTHER" id="PTHR45982:SF1">
    <property type="entry name" value="REGULATOR OF CHROMOSOME CONDENSATION"/>
    <property type="match status" value="1"/>
</dbReference>
<protein>
    <recommendedName>
        <fullName evidence="4">Peptidase M11 gametolysin domain-containing protein</fullName>
    </recommendedName>
</protein>
<proteinExistence type="predicted"/>
<accession>A0A835Y4J2</accession>
<sequence>MTCTPISTFACGAVANVFVMFLPAEGGRPAVNASVSLLVAVLRLTGSDECNADYDGADVAGVHDVLWRPNYGVAVQLEACSYGSFKLSRNNSQVVAVDLPCSQDVLWCDHVAAANRARQQLNARLIPPGLRRFTHVMFVMPASAQCGWSGLAEISGTNSWLMPRAMGAYKPGTVMQELLHTTFLGPAGVMIRIQPNWLGLRYDKNLYLSLRTRGGGDGELDAEYVRKLSVHEGLKAADNNLLPSPQNDPQYDLKYLLDQGKRLDLLEYGLLIQARELVDNGLRMVVDVCRYRFNASLECAMPPVPTLCPIVDGYLAQRDLDNSLGADNNLGSKESPGALASFCDNDPRGCTGFSWDTRLGVGYWRKSVAGARPAVGQCLYARIFPPHPPAPPPQPPQSPSPPLLPSPPSPPEPPSPCPAVYGFEAPARDYDHPGDDQVPDELGSTLESQARSCFLNVNCVGFAWNYVTAEGFPKTNVTTRVAATGSCLYTKPPPKLALGTQHACALWSGKVKCWGNNYDGRLGLGYKFTYVGDNAVELGANLSTLSFGSNYTYVSDLATGSVHTCAILQPGGVVKCWGINFVGQLGYEDTLLRGATPNDTPNRLPPVDLGPGLEATQASLRTACARLPTVNLGTGLTAVAITAGGYHTCALLQPGGLVKCWGNPWATQGEPYSSYSPPEGLGDSLPAIDMGNGNTAIAVSAGWTHTCALLVGGKLKCWGGYPYAQLSPHTKFGGKIAVRDLSPMKRSHTCVVLTTGGVKCFGSNDNGELGMGDVVPRGNLTSPAGWLEVPLGTGRSALRVVAGTSFTCVVLTDGYGIKCWGAGLYGQLASGSSFYRGDDPGELGDALPVVDLGWPLT</sequence>
<name>A0A835Y4J2_9CHLO</name>
<evidence type="ECO:0000259" key="4">
    <source>
        <dbReference type="Pfam" id="PF05548"/>
    </source>
</evidence>
<dbReference type="InterPro" id="IPR008752">
    <property type="entry name" value="Peptidase_M11"/>
</dbReference>
<dbReference type="PROSITE" id="PS50012">
    <property type="entry name" value="RCC1_3"/>
    <property type="match status" value="2"/>
</dbReference>
<dbReference type="Gene3D" id="2.130.10.30">
    <property type="entry name" value="Regulator of chromosome condensation 1/beta-lactamase-inhibitor protein II"/>
    <property type="match status" value="2"/>
</dbReference>
<reference evidence="5" key="1">
    <citation type="journal article" date="2020" name="bioRxiv">
        <title>Comparative genomics of Chlamydomonas.</title>
        <authorList>
            <person name="Craig R.J."/>
            <person name="Hasan A.R."/>
            <person name="Ness R.W."/>
            <person name="Keightley P.D."/>
        </authorList>
    </citation>
    <scope>NUCLEOTIDE SEQUENCE</scope>
    <source>
        <strain evidence="5">CCAP 11/70</strain>
    </source>
</reference>
<dbReference type="GO" id="GO:0005085">
    <property type="term" value="F:guanyl-nucleotide exchange factor activity"/>
    <property type="evidence" value="ECO:0007669"/>
    <property type="project" value="TreeGrafter"/>
</dbReference>
<evidence type="ECO:0000313" key="5">
    <source>
        <dbReference type="EMBL" id="KAG2494588.1"/>
    </source>
</evidence>
<evidence type="ECO:0000256" key="1">
    <source>
        <dbReference type="PROSITE-ProRule" id="PRU00235"/>
    </source>
</evidence>
<feature type="chain" id="PRO_5032296992" description="Peptidase M11 gametolysin domain-containing protein" evidence="3">
    <location>
        <begin position="27"/>
        <end position="857"/>
    </location>
</feature>
<dbReference type="InterPro" id="IPR051553">
    <property type="entry name" value="Ran_GTPase-activating"/>
</dbReference>
<dbReference type="AlphaFoldDB" id="A0A835Y4J2"/>
<feature type="signal peptide" evidence="3">
    <location>
        <begin position="1"/>
        <end position="26"/>
    </location>
</feature>
<keyword evidence="3" id="KW-0732">Signal</keyword>
<dbReference type="EMBL" id="JAEHOE010000030">
    <property type="protein sequence ID" value="KAG2494588.1"/>
    <property type="molecule type" value="Genomic_DNA"/>
</dbReference>
<dbReference type="SUPFAM" id="SSF50985">
    <property type="entry name" value="RCC1/BLIP-II"/>
    <property type="match status" value="1"/>
</dbReference>
<evidence type="ECO:0000313" key="6">
    <source>
        <dbReference type="Proteomes" id="UP000612055"/>
    </source>
</evidence>
<dbReference type="Pfam" id="PF05548">
    <property type="entry name" value="Peptidase_M11"/>
    <property type="match status" value="1"/>
</dbReference>